<feature type="transmembrane region" description="Helical" evidence="2">
    <location>
        <begin position="80"/>
        <end position="99"/>
    </location>
</feature>
<dbReference type="Proteomes" id="UP000182152">
    <property type="component" value="Unassembled WGS sequence"/>
</dbReference>
<feature type="compositionally biased region" description="Polar residues" evidence="1">
    <location>
        <begin position="700"/>
        <end position="720"/>
    </location>
</feature>
<evidence type="ECO:0008006" key="5">
    <source>
        <dbReference type="Google" id="ProtNLM"/>
    </source>
</evidence>
<dbReference type="OrthoDB" id="1651731at2"/>
<keyword evidence="2" id="KW-0472">Membrane</keyword>
<dbReference type="AlphaFoldDB" id="A0A1L8WR65"/>
<feature type="transmembrane region" description="Helical" evidence="2">
    <location>
        <begin position="303"/>
        <end position="322"/>
    </location>
</feature>
<feature type="compositionally biased region" description="Basic residues" evidence="1">
    <location>
        <begin position="735"/>
        <end position="748"/>
    </location>
</feature>
<proteinExistence type="predicted"/>
<keyword evidence="2" id="KW-0812">Transmembrane</keyword>
<comment type="caution">
    <text evidence="3">The sequence shown here is derived from an EMBL/GenBank/DDBJ whole genome shotgun (WGS) entry which is preliminary data.</text>
</comment>
<feature type="compositionally biased region" description="Low complexity" evidence="1">
    <location>
        <begin position="721"/>
        <end position="734"/>
    </location>
</feature>
<feature type="transmembrane region" description="Helical" evidence="2">
    <location>
        <begin position="12"/>
        <end position="35"/>
    </location>
</feature>
<evidence type="ECO:0000313" key="3">
    <source>
        <dbReference type="EMBL" id="OJG83527.1"/>
    </source>
</evidence>
<evidence type="ECO:0000256" key="2">
    <source>
        <dbReference type="SAM" id="Phobius"/>
    </source>
</evidence>
<reference evidence="3 4" key="1">
    <citation type="submission" date="2014-12" db="EMBL/GenBank/DDBJ databases">
        <title>Draft genome sequences of 29 type strains of Enterococci.</title>
        <authorList>
            <person name="Zhong Z."/>
            <person name="Sun Z."/>
            <person name="Liu W."/>
            <person name="Zhang W."/>
            <person name="Zhang H."/>
        </authorList>
    </citation>
    <scope>NUCLEOTIDE SEQUENCE [LARGE SCALE GENOMIC DNA]</scope>
    <source>
        <strain evidence="3 4">DSM 15687</strain>
    </source>
</reference>
<feature type="transmembrane region" description="Helical" evidence="2">
    <location>
        <begin position="395"/>
        <end position="413"/>
    </location>
</feature>
<protein>
    <recommendedName>
        <fullName evidence="5">YtxH domain-containing protein</fullName>
    </recommendedName>
</protein>
<feature type="transmembrane region" description="Helical" evidence="2">
    <location>
        <begin position="368"/>
        <end position="389"/>
    </location>
</feature>
<feature type="transmembrane region" description="Helical" evidence="2">
    <location>
        <begin position="173"/>
        <end position="193"/>
    </location>
</feature>
<dbReference type="InterPro" id="IPR058112">
    <property type="entry name" value="CD3337_EF1877-like"/>
</dbReference>
<feature type="region of interest" description="Disordered" evidence="1">
    <location>
        <begin position="472"/>
        <end position="513"/>
    </location>
</feature>
<feature type="compositionally biased region" description="Polar residues" evidence="1">
    <location>
        <begin position="643"/>
        <end position="657"/>
    </location>
</feature>
<feature type="region of interest" description="Disordered" evidence="1">
    <location>
        <begin position="602"/>
        <end position="748"/>
    </location>
</feature>
<sequence>MKRHEKVVRYSTIAVIGVATVVFILVSIGTAAHAAGLVDDTINTANEYSKYGLENYQLDFYVDNSWGWLPWNWSDGLGKSVMYGLYAITNFIWTISLYLSNATGYLIQEAYQLDFISDTANAIGKNMQTLAGITQNGFSSSGFYVGFLLLFILVLGIYVTYTGLIKRETTKAIQAIMNFLVVFLLSASFIAYAPSYIEKINDFSKDISTASLEVGTKIVLPNSSSQGKDSVDMIRDSLFAIQVKQPWLLLQYGATDIDEARTEKLLSVSPNTNNGKDRETVVIDEIENQDNANLSLAKVINRLGTVFFLVVFNIGISIFVFLLTGMMIFSQVLFIIFAMFLPISFLLSMIPSFDGMGKRAITKLFNVIMTRAGLTLVVTVAFSISSMLYSLAGSAPFFMTMFLQVVTFAGIYFKLGDIMNLFALQSNDSQGMGRQLLRRPRMFMTRQSRRLQRTMRQVLHGNARQATMKAAINGTQPKNNPAIHERENQNSRNTTTQPNHSDNKPKSNNLGAKTGAAVGNVLDIKNRAFNKATELKDTIKDAPTNAKYALYQGQRELVRNATDFSSTLNDTRTQKQTEREQQRHQRQAIIAQRRLEMEKAKQARRQPEQPVNTVPKEQPINPAHKRPMTSSPANLAPVLKPSNVLNKTAKASVNLRPTVNPVEPKKPFALPEPAKRLALAEPKLPRPATNKTPTPAEPNIQRTTTVSKNNAPMSNTQYLSSQKQQTVTKKQSTNKTKKRQKNKPRTKP</sequence>
<feature type="transmembrane region" description="Helical" evidence="2">
    <location>
        <begin position="143"/>
        <end position="161"/>
    </location>
</feature>
<dbReference type="EMBL" id="JXLB01000003">
    <property type="protein sequence ID" value="OJG83527.1"/>
    <property type="molecule type" value="Genomic_DNA"/>
</dbReference>
<evidence type="ECO:0000256" key="1">
    <source>
        <dbReference type="SAM" id="MobiDB-lite"/>
    </source>
</evidence>
<evidence type="ECO:0000313" key="4">
    <source>
        <dbReference type="Proteomes" id="UP000182152"/>
    </source>
</evidence>
<keyword evidence="2" id="KW-1133">Transmembrane helix</keyword>
<name>A0A1L8WR65_9ENTE</name>
<accession>A0A1L8WR65</accession>
<dbReference type="NCBIfam" id="NF046089">
    <property type="entry name" value="CD3337_EF1877"/>
    <property type="match status" value="1"/>
</dbReference>
<feature type="compositionally biased region" description="Polar residues" evidence="1">
    <location>
        <begin position="490"/>
        <end position="511"/>
    </location>
</feature>
<feature type="transmembrane region" description="Helical" evidence="2">
    <location>
        <begin position="328"/>
        <end position="347"/>
    </location>
</feature>
<gene>
    <name evidence="3" type="ORF">RV14_GL001405</name>
</gene>
<dbReference type="RefSeq" id="WP_071854690.1">
    <property type="nucleotide sequence ID" value="NZ_JXLB01000003.1"/>
</dbReference>
<keyword evidence="4" id="KW-1185">Reference proteome</keyword>
<organism evidence="3 4">
    <name type="scientific">Enterococcus ratti</name>
    <dbReference type="NCBI Taxonomy" id="150033"/>
    <lineage>
        <taxon>Bacteria</taxon>
        <taxon>Bacillati</taxon>
        <taxon>Bacillota</taxon>
        <taxon>Bacilli</taxon>
        <taxon>Lactobacillales</taxon>
        <taxon>Enterococcaceae</taxon>
        <taxon>Enterococcus</taxon>
    </lineage>
</organism>
<dbReference type="STRING" id="150033.RV14_GL001405"/>